<dbReference type="Gene3D" id="1.50.10.100">
    <property type="entry name" value="Chondroitin AC/alginate lyase"/>
    <property type="match status" value="1"/>
</dbReference>
<gene>
    <name evidence="1" type="ORF">ACFOZ4_23280</name>
</gene>
<evidence type="ECO:0000313" key="1">
    <source>
        <dbReference type="EMBL" id="MFC4133542.1"/>
    </source>
</evidence>
<protein>
    <submittedName>
        <fullName evidence="1">Heparinase II/III family protein</fullName>
    </submittedName>
</protein>
<dbReference type="Gene3D" id="2.70.98.70">
    <property type="match status" value="1"/>
</dbReference>
<dbReference type="Proteomes" id="UP001595816">
    <property type="component" value="Unassembled WGS sequence"/>
</dbReference>
<dbReference type="SUPFAM" id="SSF48230">
    <property type="entry name" value="Chondroitin AC/alginate lyase"/>
    <property type="match status" value="1"/>
</dbReference>
<sequence>MAESVFPPVPGQLTSLSNDIAAVAADDAPLPVLGFSAYNDFFVTGNRMRFEKRYFRRRARLNALAAQALLDPDADVSRLADVLWAVCDEHTWALPAHIHSPGRLSAEPPGVQSGDREGWGAEQTLDLFAAETAHALAEIVTGLGPRLDPLVSQRVRAEVDRRVLTPLADPRPLAWEGFGNNWESVCAGAAGMAAMLLLPPSDRLSSMLARCGKAMDRFLAGYGDDGGCPEGVDYWVYGFGYFVYYAVMLHEQTGVDLLDDPKVAQIAAFPHKAALGGGAYAPFSDASERPWLPAGLLSRLAERFGTPPPAVIPSFHDDHCYRWAHLARTLAWYRPASAVSTVADSDFLPDLAWVVDRGPDAVFAAKGGHNDEPHNHLDLGAFLLHVRGRTVLADLGAGEYTRSYFSDTRYDHLHPSARAHSIPVVDDELQLPGAARLATVVRHEVLPDGVAFDLDLTAAYEVDGLRRLIRRFRWWRTGRLELTDVVTADRPLPITEVFVSRYAPVVADAAVRWDDTVTLDVDRPVAVDAVEATDHHGRPDVAYRVLVPVTAPAGESAHTFTFSVRLRADRPLRRIA</sequence>
<keyword evidence="2" id="KW-1185">Reference proteome</keyword>
<dbReference type="EMBL" id="JBHSAY010000012">
    <property type="protein sequence ID" value="MFC4133542.1"/>
    <property type="molecule type" value="Genomic_DNA"/>
</dbReference>
<proteinExistence type="predicted"/>
<evidence type="ECO:0000313" key="2">
    <source>
        <dbReference type="Proteomes" id="UP001595816"/>
    </source>
</evidence>
<dbReference type="InterPro" id="IPR008929">
    <property type="entry name" value="Chondroitin_lyas"/>
</dbReference>
<accession>A0ABV8LT32</accession>
<dbReference type="RefSeq" id="WP_253762334.1">
    <property type="nucleotide sequence ID" value="NZ_JAMZDZ010000001.1"/>
</dbReference>
<name>A0ABV8LT32_9ACTN</name>
<reference evidence="2" key="1">
    <citation type="journal article" date="2019" name="Int. J. Syst. Evol. Microbiol.">
        <title>The Global Catalogue of Microorganisms (GCM) 10K type strain sequencing project: providing services to taxonomists for standard genome sequencing and annotation.</title>
        <authorList>
            <consortium name="The Broad Institute Genomics Platform"/>
            <consortium name="The Broad Institute Genome Sequencing Center for Infectious Disease"/>
            <person name="Wu L."/>
            <person name="Ma J."/>
        </authorList>
    </citation>
    <scope>NUCLEOTIDE SEQUENCE [LARGE SCALE GENOMIC DNA]</scope>
    <source>
        <strain evidence="2">CGMCC 4.7289</strain>
    </source>
</reference>
<organism evidence="1 2">
    <name type="scientific">Hamadaea flava</name>
    <dbReference type="NCBI Taxonomy" id="1742688"/>
    <lineage>
        <taxon>Bacteria</taxon>
        <taxon>Bacillati</taxon>
        <taxon>Actinomycetota</taxon>
        <taxon>Actinomycetes</taxon>
        <taxon>Micromonosporales</taxon>
        <taxon>Micromonosporaceae</taxon>
        <taxon>Hamadaea</taxon>
    </lineage>
</organism>
<comment type="caution">
    <text evidence="1">The sequence shown here is derived from an EMBL/GenBank/DDBJ whole genome shotgun (WGS) entry which is preliminary data.</text>
</comment>